<evidence type="ECO:0000313" key="2">
    <source>
        <dbReference type="EMBL" id="QKJ32018.1"/>
    </source>
</evidence>
<accession>A0A7D4UCW0</accession>
<dbReference type="Proteomes" id="UP000505355">
    <property type="component" value="Chromosome"/>
</dbReference>
<organism evidence="2 3">
    <name type="scientific">Mucilaginibacter mali</name>
    <dbReference type="NCBI Taxonomy" id="2740462"/>
    <lineage>
        <taxon>Bacteria</taxon>
        <taxon>Pseudomonadati</taxon>
        <taxon>Bacteroidota</taxon>
        <taxon>Sphingobacteriia</taxon>
        <taxon>Sphingobacteriales</taxon>
        <taxon>Sphingobacteriaceae</taxon>
        <taxon>Mucilaginibacter</taxon>
    </lineage>
</organism>
<dbReference type="EMBL" id="CP054139">
    <property type="protein sequence ID" value="QKJ32018.1"/>
    <property type="molecule type" value="Genomic_DNA"/>
</dbReference>
<feature type="domain" description="YdhG-like" evidence="1">
    <location>
        <begin position="19"/>
        <end position="110"/>
    </location>
</feature>
<dbReference type="SUPFAM" id="SSF159888">
    <property type="entry name" value="YdhG-like"/>
    <property type="match status" value="1"/>
</dbReference>
<keyword evidence="3" id="KW-1185">Reference proteome</keyword>
<name>A0A7D4UCW0_9SPHI</name>
<dbReference type="Gene3D" id="3.90.1150.200">
    <property type="match status" value="1"/>
</dbReference>
<dbReference type="RefSeq" id="WP_173416671.1">
    <property type="nucleotide sequence ID" value="NZ_CP054139.1"/>
</dbReference>
<proteinExistence type="predicted"/>
<reference evidence="2 3" key="1">
    <citation type="submission" date="2020-05" db="EMBL/GenBank/DDBJ databases">
        <title>Mucilaginibacter mali sp. nov.</title>
        <authorList>
            <person name="Kim H.S."/>
            <person name="Lee K.C."/>
            <person name="Suh M.K."/>
            <person name="Kim J.-S."/>
            <person name="Han K.-I."/>
            <person name="Eom M.K."/>
            <person name="Shin Y.K."/>
            <person name="Lee J.-S."/>
        </authorList>
    </citation>
    <scope>NUCLEOTIDE SEQUENCE [LARGE SCALE GENOMIC DNA]</scope>
    <source>
        <strain evidence="2 3">G2-14</strain>
    </source>
</reference>
<dbReference type="KEGG" id="mmab:HQ865_20375"/>
<gene>
    <name evidence="2" type="ORF">HQ865_20375</name>
</gene>
<evidence type="ECO:0000259" key="1">
    <source>
        <dbReference type="Pfam" id="PF08818"/>
    </source>
</evidence>
<dbReference type="InterPro" id="IPR014922">
    <property type="entry name" value="YdhG-like"/>
</dbReference>
<evidence type="ECO:0000313" key="3">
    <source>
        <dbReference type="Proteomes" id="UP000505355"/>
    </source>
</evidence>
<sequence>MAKPIDHNDYIRTFPQHTQELLQQMRQIIPQAAPGATEVISYSMPAFKLHGKMLVWFAGYERHIGFYPGSSGIAAFQKEISVYKNAKGSVQFPLTQPLPGALISRMVQFKVAEIAQKLAEKKK</sequence>
<dbReference type="AlphaFoldDB" id="A0A7D4UCW0"/>
<dbReference type="Pfam" id="PF08818">
    <property type="entry name" value="DUF1801"/>
    <property type="match status" value="1"/>
</dbReference>
<protein>
    <submittedName>
        <fullName evidence="2">DUF1801 domain-containing protein</fullName>
    </submittedName>
</protein>